<protein>
    <recommendedName>
        <fullName evidence="11">G-protein coupled receptors family 1 profile domain-containing protein</fullName>
    </recommendedName>
</protein>
<sequence>MSTEAASIPLLVARSSGSDYIYAERDREGIRIISFATSALSIVSCFLAFFWLYRMERRAFRHTLIFLLIFFDCWRAIVLFWYPIRVWYTGENSIGPHACQADGFFAALSIEASDFGVLVIAVHTLMFIMYPQVGSSSAYKYGGLYRYRKTVYILWAAFAVLFASLPFVKTSSVPNNPVTTQDSASLGYIQNLTWCYLPVQPIWYRLVLAWVPRYLVLISICVIYVSVYIYVRKVLRAVDNVYTRPQATDRCVPVTAVDANQGQQQLDVEKQGVSDEPLPPNFDLAISPLDPYPLSSNTHPSGSTSPSGTQSIGNDRDRATVPAQGQFVTPRYLNNIQMETSARDRQRAFIERQAKYLLLYPLFYVIMWAAPFLSQCLMYSSYFVENPVVWLGYLSACMYAISGFLNTIIFAIRETPWRRGRRQSETFSYTNGADDLEEPDTSDRNNDSILRRYFFWIHRKFSYASTTNSFRCLRRLSETSAISIEKFKNRIGMVFGRPRESSNSESISESDKSTPVGIDGAPEASQLAQETRMSQNDMESAPGYGNKRPFLTKAGSFKNVTTSHVTDVGATSQSTANPAPARHIRSPYDIMKVQGERPKNKYLQTASSEWWDRLDELEDEGTLRGFRKNHGFFDLNLTMSQDIEEVDEDDVEWRRRYQSQRGRTAGVVLPSGPEHSEEQNTMNPSSSDIGSNKSTNNINGAYCIT</sequence>
<evidence type="ECO:0000313" key="10">
    <source>
        <dbReference type="Proteomes" id="UP000094385"/>
    </source>
</evidence>
<evidence type="ECO:0000256" key="4">
    <source>
        <dbReference type="ARBA" id="ARBA00023136"/>
    </source>
</evidence>
<evidence type="ECO:0000256" key="2">
    <source>
        <dbReference type="ARBA" id="ARBA00022692"/>
    </source>
</evidence>
<feature type="transmembrane region" description="Helical" evidence="6">
    <location>
        <begin position="211"/>
        <end position="231"/>
    </location>
</feature>
<dbReference type="Pfam" id="PF11710">
    <property type="entry name" value="Git3"/>
    <property type="match status" value="1"/>
</dbReference>
<feature type="transmembrane region" description="Helical" evidence="6">
    <location>
        <begin position="357"/>
        <end position="384"/>
    </location>
</feature>
<feature type="region of interest" description="Disordered" evidence="5">
    <location>
        <begin position="664"/>
        <end position="705"/>
    </location>
</feature>
<feature type="region of interest" description="Disordered" evidence="5">
    <location>
        <begin position="498"/>
        <end position="548"/>
    </location>
</feature>
<organism evidence="9 10">
    <name type="scientific">Lipomyces starkeyi NRRL Y-11557</name>
    <dbReference type="NCBI Taxonomy" id="675824"/>
    <lineage>
        <taxon>Eukaryota</taxon>
        <taxon>Fungi</taxon>
        <taxon>Dikarya</taxon>
        <taxon>Ascomycota</taxon>
        <taxon>Saccharomycotina</taxon>
        <taxon>Lipomycetes</taxon>
        <taxon>Lipomycetales</taxon>
        <taxon>Lipomycetaceae</taxon>
        <taxon>Lipomyces</taxon>
    </lineage>
</organism>
<keyword evidence="2 6" id="KW-0812">Transmembrane</keyword>
<feature type="transmembrane region" description="Helical" evidence="6">
    <location>
        <begin position="33"/>
        <end position="52"/>
    </location>
</feature>
<keyword evidence="3 6" id="KW-1133">Transmembrane helix</keyword>
<proteinExistence type="predicted"/>
<feature type="domain" description="G protein-coupled receptor GPR1/2/3 C-terminal" evidence="8">
    <location>
        <begin position="346"/>
        <end position="418"/>
    </location>
</feature>
<dbReference type="Proteomes" id="UP000094385">
    <property type="component" value="Unassembled WGS sequence"/>
</dbReference>
<feature type="compositionally biased region" description="Polar residues" evidence="5">
    <location>
        <begin position="679"/>
        <end position="699"/>
    </location>
</feature>
<feature type="transmembrane region" description="Helical" evidence="6">
    <location>
        <begin position="390"/>
        <end position="412"/>
    </location>
</feature>
<dbReference type="AlphaFoldDB" id="A0A1E3QBD3"/>
<evidence type="ECO:0000259" key="7">
    <source>
        <dbReference type="Pfam" id="PF11710"/>
    </source>
</evidence>
<gene>
    <name evidence="9" type="ORF">LIPSTDRAFT_251549</name>
</gene>
<feature type="compositionally biased region" description="Polar residues" evidence="5">
    <location>
        <begin position="526"/>
        <end position="538"/>
    </location>
</feature>
<accession>A0A1E3QBD3</accession>
<name>A0A1E3QBD3_LIPST</name>
<dbReference type="Pfam" id="PF11970">
    <property type="entry name" value="GPR_Gpa2_C"/>
    <property type="match status" value="1"/>
</dbReference>
<feature type="region of interest" description="Disordered" evidence="5">
    <location>
        <begin position="296"/>
        <end position="316"/>
    </location>
</feature>
<dbReference type="STRING" id="675824.A0A1E3QBD3"/>
<comment type="subcellular location">
    <subcellularLocation>
        <location evidence="1">Membrane</location>
        <topology evidence="1">Multi-pass membrane protein</topology>
    </subcellularLocation>
</comment>
<evidence type="ECO:0000256" key="5">
    <source>
        <dbReference type="SAM" id="MobiDB-lite"/>
    </source>
</evidence>
<evidence type="ECO:0000259" key="8">
    <source>
        <dbReference type="Pfam" id="PF11970"/>
    </source>
</evidence>
<evidence type="ECO:0000256" key="1">
    <source>
        <dbReference type="ARBA" id="ARBA00004141"/>
    </source>
</evidence>
<keyword evidence="4 6" id="KW-0472">Membrane</keyword>
<evidence type="ECO:0008006" key="11">
    <source>
        <dbReference type="Google" id="ProtNLM"/>
    </source>
</evidence>
<feature type="transmembrane region" description="Helical" evidence="6">
    <location>
        <begin position="64"/>
        <end position="84"/>
    </location>
</feature>
<dbReference type="EMBL" id="KV454292">
    <property type="protein sequence ID" value="ODQ74327.1"/>
    <property type="molecule type" value="Genomic_DNA"/>
</dbReference>
<evidence type="ECO:0000256" key="3">
    <source>
        <dbReference type="ARBA" id="ARBA00022989"/>
    </source>
</evidence>
<dbReference type="PANTHER" id="PTHR23112:SF37">
    <property type="entry name" value="G PROTEIN-COUPLED RECEPTOR GPR1"/>
    <property type="match status" value="1"/>
</dbReference>
<dbReference type="CDD" id="cd00637">
    <property type="entry name" value="7tm_classA_rhodopsin-like"/>
    <property type="match status" value="1"/>
</dbReference>
<feature type="transmembrane region" description="Helical" evidence="6">
    <location>
        <begin position="104"/>
        <end position="130"/>
    </location>
</feature>
<dbReference type="InterPro" id="IPR022596">
    <property type="entry name" value="GPR1/2/3_C"/>
</dbReference>
<feature type="transmembrane region" description="Helical" evidence="6">
    <location>
        <begin position="151"/>
        <end position="168"/>
    </location>
</feature>
<evidence type="ECO:0000313" key="9">
    <source>
        <dbReference type="EMBL" id="ODQ74327.1"/>
    </source>
</evidence>
<feature type="compositionally biased region" description="Low complexity" evidence="5">
    <location>
        <begin position="296"/>
        <end position="313"/>
    </location>
</feature>
<keyword evidence="10" id="KW-1185">Reference proteome</keyword>
<dbReference type="PANTHER" id="PTHR23112">
    <property type="entry name" value="G PROTEIN-COUPLED RECEPTOR 157-RELATED"/>
    <property type="match status" value="1"/>
</dbReference>
<dbReference type="GO" id="GO:0004930">
    <property type="term" value="F:G protein-coupled receptor activity"/>
    <property type="evidence" value="ECO:0007669"/>
    <property type="project" value="TreeGrafter"/>
</dbReference>
<dbReference type="SUPFAM" id="SSF81321">
    <property type="entry name" value="Family A G protein-coupled receptor-like"/>
    <property type="match status" value="1"/>
</dbReference>
<evidence type="ECO:0000256" key="6">
    <source>
        <dbReference type="SAM" id="Phobius"/>
    </source>
</evidence>
<feature type="domain" description="Glucose receptor Git3-like N-terminal" evidence="7">
    <location>
        <begin position="30"/>
        <end position="236"/>
    </location>
</feature>
<reference evidence="9 10" key="1">
    <citation type="journal article" date="2016" name="Proc. Natl. Acad. Sci. U.S.A.">
        <title>Comparative genomics of biotechnologically important yeasts.</title>
        <authorList>
            <person name="Riley R."/>
            <person name="Haridas S."/>
            <person name="Wolfe K.H."/>
            <person name="Lopes M.R."/>
            <person name="Hittinger C.T."/>
            <person name="Goeker M."/>
            <person name="Salamov A.A."/>
            <person name="Wisecaver J.H."/>
            <person name="Long T.M."/>
            <person name="Calvey C.H."/>
            <person name="Aerts A.L."/>
            <person name="Barry K.W."/>
            <person name="Choi C."/>
            <person name="Clum A."/>
            <person name="Coughlan A.Y."/>
            <person name="Deshpande S."/>
            <person name="Douglass A.P."/>
            <person name="Hanson S.J."/>
            <person name="Klenk H.-P."/>
            <person name="LaButti K.M."/>
            <person name="Lapidus A."/>
            <person name="Lindquist E.A."/>
            <person name="Lipzen A.M."/>
            <person name="Meier-Kolthoff J.P."/>
            <person name="Ohm R.A."/>
            <person name="Otillar R.P."/>
            <person name="Pangilinan J.L."/>
            <person name="Peng Y."/>
            <person name="Rokas A."/>
            <person name="Rosa C.A."/>
            <person name="Scheuner C."/>
            <person name="Sibirny A.A."/>
            <person name="Slot J.C."/>
            <person name="Stielow J.B."/>
            <person name="Sun H."/>
            <person name="Kurtzman C.P."/>
            <person name="Blackwell M."/>
            <person name="Grigoriev I.V."/>
            <person name="Jeffries T.W."/>
        </authorList>
    </citation>
    <scope>NUCLEOTIDE SEQUENCE [LARGE SCALE GENOMIC DNA]</scope>
    <source>
        <strain evidence="9 10">NRRL Y-11557</strain>
    </source>
</reference>
<dbReference type="OrthoDB" id="5368598at2759"/>
<dbReference type="Gene3D" id="1.20.1070.10">
    <property type="entry name" value="Rhodopsin 7-helix transmembrane proteins"/>
    <property type="match status" value="1"/>
</dbReference>
<dbReference type="GO" id="GO:0007189">
    <property type="term" value="P:adenylate cyclase-activating G protein-coupled receptor signaling pathway"/>
    <property type="evidence" value="ECO:0007669"/>
    <property type="project" value="TreeGrafter"/>
</dbReference>
<dbReference type="GO" id="GO:0005886">
    <property type="term" value="C:plasma membrane"/>
    <property type="evidence" value="ECO:0007669"/>
    <property type="project" value="TreeGrafter"/>
</dbReference>
<dbReference type="InterPro" id="IPR023041">
    <property type="entry name" value="Glucose_rcpt_Git3-like_N"/>
</dbReference>